<dbReference type="SUPFAM" id="SSF57184">
    <property type="entry name" value="Growth factor receptor domain"/>
    <property type="match status" value="1"/>
</dbReference>
<dbReference type="InterPro" id="IPR009030">
    <property type="entry name" value="Growth_fac_rcpt_cys_sf"/>
</dbReference>
<dbReference type="Gene3D" id="2.10.50.10">
    <property type="entry name" value="Tumor Necrosis Factor Receptor, subunit A, domain 2"/>
    <property type="match status" value="2"/>
</dbReference>
<organism evidence="3 4">
    <name type="scientific">Monoraphidium neglectum</name>
    <dbReference type="NCBI Taxonomy" id="145388"/>
    <lineage>
        <taxon>Eukaryota</taxon>
        <taxon>Viridiplantae</taxon>
        <taxon>Chlorophyta</taxon>
        <taxon>core chlorophytes</taxon>
        <taxon>Chlorophyceae</taxon>
        <taxon>CS clade</taxon>
        <taxon>Sphaeropleales</taxon>
        <taxon>Selenastraceae</taxon>
        <taxon>Monoraphidium</taxon>
    </lineage>
</organism>
<proteinExistence type="predicted"/>
<keyword evidence="4" id="KW-1185">Reference proteome</keyword>
<dbReference type="PANTHER" id="PTHR46967:SF1">
    <property type="entry name" value="KERATIN-ASSOCIATED PROTEIN 16-1-LIKE"/>
    <property type="match status" value="1"/>
</dbReference>
<feature type="signal peptide" evidence="1">
    <location>
        <begin position="1"/>
        <end position="20"/>
    </location>
</feature>
<evidence type="ECO:0000259" key="2">
    <source>
        <dbReference type="Pfam" id="PF07699"/>
    </source>
</evidence>
<dbReference type="OrthoDB" id="2012039at2759"/>
<dbReference type="Pfam" id="PF07699">
    <property type="entry name" value="Ephrin_rec_like"/>
    <property type="match status" value="1"/>
</dbReference>
<evidence type="ECO:0000313" key="3">
    <source>
        <dbReference type="EMBL" id="KIZ00045.1"/>
    </source>
</evidence>
<dbReference type="RefSeq" id="XP_013899064.1">
    <property type="nucleotide sequence ID" value="XM_014043610.1"/>
</dbReference>
<dbReference type="EMBL" id="KK101668">
    <property type="protein sequence ID" value="KIZ00045.1"/>
    <property type="molecule type" value="Genomic_DNA"/>
</dbReference>
<dbReference type="GeneID" id="25740793"/>
<dbReference type="PANTHER" id="PTHR46967">
    <property type="entry name" value="INSULIN-LIKE GROWTH FACTOR BINDING PROTEIN,N-TERMINAL"/>
    <property type="match status" value="1"/>
</dbReference>
<dbReference type="KEGG" id="mng:MNEG_7917"/>
<feature type="domain" description="Tyrosine-protein kinase ephrin type A/B receptor-like" evidence="2">
    <location>
        <begin position="190"/>
        <end position="234"/>
    </location>
</feature>
<dbReference type="InterPro" id="IPR011641">
    <property type="entry name" value="Tyr-kin_ephrin_A/B_rcpt-like"/>
</dbReference>
<evidence type="ECO:0000256" key="1">
    <source>
        <dbReference type="SAM" id="SignalP"/>
    </source>
</evidence>
<dbReference type="Proteomes" id="UP000054498">
    <property type="component" value="Unassembled WGS sequence"/>
</dbReference>
<protein>
    <recommendedName>
        <fullName evidence="2">Tyrosine-protein kinase ephrin type A/B receptor-like domain-containing protein</fullName>
    </recommendedName>
</protein>
<accession>A0A0D2M9R3</accession>
<dbReference type="SMART" id="SM01411">
    <property type="entry name" value="Ephrin_rec_like"/>
    <property type="match status" value="2"/>
</dbReference>
<evidence type="ECO:0000313" key="4">
    <source>
        <dbReference type="Proteomes" id="UP000054498"/>
    </source>
</evidence>
<dbReference type="AlphaFoldDB" id="A0A0D2M9R3"/>
<gene>
    <name evidence="3" type="ORF">MNEG_7917</name>
</gene>
<reference evidence="3 4" key="1">
    <citation type="journal article" date="2013" name="BMC Genomics">
        <title>Reconstruction of the lipid metabolism for the microalga Monoraphidium neglectum from its genome sequence reveals characteristics suitable for biofuel production.</title>
        <authorList>
            <person name="Bogen C."/>
            <person name="Al-Dilaimi A."/>
            <person name="Albersmeier A."/>
            <person name="Wichmann J."/>
            <person name="Grundmann M."/>
            <person name="Rupp O."/>
            <person name="Lauersen K.J."/>
            <person name="Blifernez-Klassen O."/>
            <person name="Kalinowski J."/>
            <person name="Goesmann A."/>
            <person name="Mussgnug J.H."/>
            <person name="Kruse O."/>
        </authorList>
    </citation>
    <scope>NUCLEOTIDE SEQUENCE [LARGE SCALE GENOMIC DNA]</scope>
    <source>
        <strain evidence="3 4">SAG 48.87</strain>
    </source>
</reference>
<feature type="chain" id="PRO_5002264605" description="Tyrosine-protein kinase ephrin type A/B receptor-like domain-containing protein" evidence="1">
    <location>
        <begin position="21"/>
        <end position="245"/>
    </location>
</feature>
<sequence length="245" mass="25653">MVRGLHAVAAVLVVASLALPNIPAPNASAILEGVRNSIHSTAQAAVMEHLAYKPIMCPNNRPFVICHWDVCKTGTPCQNNQVCVPDYCGRCGAKCLDIALPPIELKIPQLPKFLDGEIPPLPRPDAPCGLNQAINLAATASSVLSKELKVACKDCPEGTVSNGHAVTCTVCPPGTYSSRAEGKCKKCEPGTYSLDLGAKDCKPCGKGTFAPIWGSLVCVPCPLGFSAPEAGARSCKWSAFNITKG</sequence>
<name>A0A0D2M9R3_9CHLO</name>
<keyword evidence="1" id="KW-0732">Signal</keyword>